<keyword evidence="4" id="KW-1185">Reference proteome</keyword>
<dbReference type="RefSeq" id="WP_063969897.1">
    <property type="nucleotide sequence ID" value="NZ_JAMXLT020000032.1"/>
</dbReference>
<comment type="caution">
    <text evidence="3">The sequence shown here is derived from an EMBL/GenBank/DDBJ whole genome shotgun (WGS) entry which is preliminary data.</text>
</comment>
<evidence type="ECO:0000259" key="2">
    <source>
        <dbReference type="Pfam" id="PF03432"/>
    </source>
</evidence>
<accession>A0ABU4JL94</accession>
<gene>
    <name evidence="3" type="ORF">NG800_016220</name>
</gene>
<protein>
    <submittedName>
        <fullName evidence="3">Relaxase/mobilization nuclease domain-containing protein</fullName>
    </submittedName>
</protein>
<dbReference type="Pfam" id="PF03432">
    <property type="entry name" value="Relaxase"/>
    <property type="match status" value="1"/>
</dbReference>
<feature type="domain" description="MobA/VirD2-like nuclease" evidence="2">
    <location>
        <begin position="53"/>
        <end position="152"/>
    </location>
</feature>
<sequence length="494" mass="57788">MIVKIMNPAGVSFHAVNYNDKKIDYGTGELMLMKNFPSFINESSSKVEVKNYLRAISIGNKKILKPQFHAMLSTKFQGHSKEELTKIADSFMDKMKYGEQPFIVVFHKDTDNNHVHIVSTRVDKQTGKKINDSYEKLKAQKALSVTMEKLYGQKPEEELERLLNYKISSLSQLETLLGRNGYKIGKNTSDENFLNILKNGVPQKSIRGDQIVFDNSKNDKRAKQIKAIISKYKELYSSKVFKVVDDRKNESMLPKEKSERKRGKDSEVKITYESEIQKKLRDVFGIDMVFHHKEDKNPFGYTLIDHKTGKVYKGSDILKMNEVFEFTSYKLDKKTFEILKDYNIRSQETKKLLIEFFNKNNPETKIKDFMLFENRGKKDLETYRKVQFEVKDFIKNKKNTNDEKNISITKGEDRKLYAVHTRFHYIGELQSLIGEKEYQKLQNPIQANENRTENNERNELSKAVNELLFELLKSSGTAKDPAENELKKRRKKRR</sequence>
<organism evidence="3 4">
    <name type="scientific">Epilithonimonas ginsengisoli</name>
    <dbReference type="NCBI Taxonomy" id="1245592"/>
    <lineage>
        <taxon>Bacteria</taxon>
        <taxon>Pseudomonadati</taxon>
        <taxon>Bacteroidota</taxon>
        <taxon>Flavobacteriia</taxon>
        <taxon>Flavobacteriales</taxon>
        <taxon>Weeksellaceae</taxon>
        <taxon>Chryseobacterium group</taxon>
        <taxon>Epilithonimonas</taxon>
    </lineage>
</organism>
<dbReference type="Proteomes" id="UP001204439">
    <property type="component" value="Unassembled WGS sequence"/>
</dbReference>
<evidence type="ECO:0000313" key="3">
    <source>
        <dbReference type="EMBL" id="MDW8550474.1"/>
    </source>
</evidence>
<proteinExistence type="predicted"/>
<feature type="region of interest" description="Disordered" evidence="1">
    <location>
        <begin position="475"/>
        <end position="494"/>
    </location>
</feature>
<dbReference type="InterPro" id="IPR005094">
    <property type="entry name" value="Endonuclease_MobA/VirD2"/>
</dbReference>
<evidence type="ECO:0000313" key="4">
    <source>
        <dbReference type="Proteomes" id="UP001204439"/>
    </source>
</evidence>
<dbReference type="EMBL" id="JAMXLT020000032">
    <property type="protein sequence ID" value="MDW8550474.1"/>
    <property type="molecule type" value="Genomic_DNA"/>
</dbReference>
<evidence type="ECO:0000256" key="1">
    <source>
        <dbReference type="SAM" id="MobiDB-lite"/>
    </source>
</evidence>
<name>A0ABU4JL94_9FLAO</name>
<reference evidence="3 4" key="1">
    <citation type="submission" date="2023-11" db="EMBL/GenBank/DDBJ databases">
        <title>First isolation, identification, and characterization of non-pathogenic Epilithonimonas ginsengisoli isolated from diseased farmed rainbow trout (Oncorhynchus mykiss) in Chile.</title>
        <authorList>
            <person name="Miranda C.D."/>
            <person name="Irgang R."/>
            <person name="Concha C."/>
            <person name="Rojas R."/>
            <person name="Avendano R."/>
        </authorList>
    </citation>
    <scope>NUCLEOTIDE SEQUENCE [LARGE SCALE GENOMIC DNA]</scope>
    <source>
        <strain evidence="3 4">FP99</strain>
    </source>
</reference>